<dbReference type="GeneID" id="13443079"/>
<dbReference type="Proteomes" id="UP000007494">
    <property type="component" value="Chromosome VIII"/>
</dbReference>
<reference evidence="4" key="3">
    <citation type="journal article" date="2012" name="PLoS Pathog.">
        <title>Comparative genomics of the apicomplexan parasites Toxoplasma gondii and Neospora caninum: Coccidia differing in host range and transmission strategy.</title>
        <authorList>
            <person name="Reid A.J."/>
            <person name="Vermont S.J."/>
            <person name="Cotton J.A."/>
            <person name="Harris D."/>
            <person name="Hill-Cawthorne G.A."/>
            <person name="Konen-Waisman S."/>
            <person name="Latham S.M."/>
            <person name="Mourier T."/>
            <person name="Norton R."/>
            <person name="Quail M.A."/>
            <person name="Sanders M."/>
            <person name="Shanmugam D."/>
            <person name="Sohal A."/>
            <person name="Wasmuth J.D."/>
            <person name="Brunk B."/>
            <person name="Grigg M.E."/>
            <person name="Howard J.C."/>
            <person name="Parkinson J."/>
            <person name="Roos D.S."/>
            <person name="Trees A.J."/>
            <person name="Berriman M."/>
            <person name="Pain A."/>
            <person name="Wastling J.M."/>
        </authorList>
    </citation>
    <scope>NUCLEOTIDE SEQUENCE [LARGE SCALE GENOMIC DNA]</scope>
    <source>
        <strain evidence="4">Liverpool</strain>
    </source>
</reference>
<feature type="compositionally biased region" description="Basic and acidic residues" evidence="1">
    <location>
        <begin position="271"/>
        <end position="288"/>
    </location>
</feature>
<dbReference type="OMA" id="CKESRNP"/>
<accession>F0VIV7</accession>
<protein>
    <submittedName>
        <fullName evidence="2">Uncharacterized protein</fullName>
    </submittedName>
</protein>
<name>F0VIV7_NEOCL</name>
<sequence>MCVTVTGDAVQKMTPQSAEQYYPTWTQSVLEFDENVEETDHEQGSRMCGGGTVGFPYLPTELEELSQRSCARESCEPEAACGPVPKRPAFDQPTSSSRAPPSNSPIFVHTQPRRRQRREVDGMQHAGCLYGGQYGAWVEAETEAVNPELLAAFEHLRQGRPPRVNTVSEGATSQTPGTQLESWSGDPPNCRTARLQGMKTGGQTRYLSGDTNGTSVQPLRNPPAIRISQVPCMRPQTQSPHTGHGFLLADDTKDVPSSCQSTVDSSLLSSPRDRCTDSRNSRGNHDSRSAASAPNYRTLTEDVSRERGSGTRAVEAVPTETAGPREPAFTYDFPGKPVALFYPEIYPDRVVVTDEAPDESAALGTVLSGNGQRADCPVAASMSRVPGSGVLDGQAKFSSMWVRSDGRLGGCVPVVSASMSPGMHPAGLTAQLWPLYPTQAGESRLLHSATLRPVKDVYSSPGF</sequence>
<reference evidence="3" key="4">
    <citation type="journal article" date="2015" name="PLoS ONE">
        <title>Comprehensive Evaluation of Toxoplasma gondii VEG and Neospora caninum LIV Genomes with Tachyzoite Stage Transcriptome and Proteome Defines Novel Transcript Features.</title>
        <authorList>
            <person name="Ramaprasad A."/>
            <person name="Mourier T."/>
            <person name="Naeem R."/>
            <person name="Malas T.B."/>
            <person name="Moussa E."/>
            <person name="Panigrahi A."/>
            <person name="Vermont S.J."/>
            <person name="Otto T.D."/>
            <person name="Wastling J."/>
            <person name="Pain A."/>
        </authorList>
    </citation>
    <scope>NUCLEOTIDE SEQUENCE</scope>
    <source>
        <strain evidence="3">Liverpool</strain>
    </source>
</reference>
<reference evidence="2" key="1">
    <citation type="submission" date="2011-02" db="EMBL/GenBank/DDBJ databases">
        <authorList>
            <person name="Aslett M."/>
        </authorList>
    </citation>
    <scope>NUCLEOTIDE SEQUENCE</scope>
    <source>
        <strain evidence="2">Liverpool</strain>
    </source>
</reference>
<evidence type="ECO:0000313" key="2">
    <source>
        <dbReference type="EMBL" id="CBZ53668.1"/>
    </source>
</evidence>
<organism evidence="2 4">
    <name type="scientific">Neospora caninum (strain Liverpool)</name>
    <dbReference type="NCBI Taxonomy" id="572307"/>
    <lineage>
        <taxon>Eukaryota</taxon>
        <taxon>Sar</taxon>
        <taxon>Alveolata</taxon>
        <taxon>Apicomplexa</taxon>
        <taxon>Conoidasida</taxon>
        <taxon>Coccidia</taxon>
        <taxon>Eucoccidiorida</taxon>
        <taxon>Eimeriorina</taxon>
        <taxon>Sarcocystidae</taxon>
        <taxon>Neospora</taxon>
    </lineage>
</organism>
<dbReference type="AlphaFoldDB" id="F0VIV7"/>
<evidence type="ECO:0000256" key="1">
    <source>
        <dbReference type="SAM" id="MobiDB-lite"/>
    </source>
</evidence>
<keyword evidence="4" id="KW-1185">Reference proteome</keyword>
<evidence type="ECO:0000313" key="4">
    <source>
        <dbReference type="Proteomes" id="UP000007494"/>
    </source>
</evidence>
<feature type="compositionally biased region" description="Polar residues" evidence="1">
    <location>
        <begin position="255"/>
        <end position="269"/>
    </location>
</feature>
<feature type="region of interest" description="Disordered" evidence="1">
    <location>
        <begin position="76"/>
        <end position="119"/>
    </location>
</feature>
<evidence type="ECO:0000313" key="3">
    <source>
        <dbReference type="EMBL" id="CEL67658.1"/>
    </source>
</evidence>
<feature type="compositionally biased region" description="Polar residues" evidence="1">
    <location>
        <begin position="92"/>
        <end position="105"/>
    </location>
</feature>
<dbReference type="eggNOG" id="ENOG502QYMV">
    <property type="taxonomic scope" value="Eukaryota"/>
</dbReference>
<feature type="region of interest" description="Disordered" evidence="1">
    <location>
        <begin position="161"/>
        <end position="187"/>
    </location>
</feature>
<dbReference type="InParanoid" id="F0VIV7"/>
<reference evidence="2" key="2">
    <citation type="submission" date="2011-03" db="EMBL/GenBank/DDBJ databases">
        <title>Comparative genomics and transcriptomics of Neospora caninum and Toxoplasma gondii.</title>
        <authorList>
            <person name="Reid A.J."/>
            <person name="Sohal A."/>
            <person name="Harris D."/>
            <person name="Quail M."/>
            <person name="Sanders M."/>
            <person name="Berriman M."/>
            <person name="Wastling J.M."/>
            <person name="Pain A."/>
        </authorList>
    </citation>
    <scope>NUCLEOTIDE SEQUENCE</scope>
    <source>
        <strain evidence="2">Liverpool</strain>
    </source>
</reference>
<feature type="compositionally biased region" description="Basic and acidic residues" evidence="1">
    <location>
        <begin position="299"/>
        <end position="309"/>
    </location>
</feature>
<dbReference type="EMBL" id="LN714483">
    <property type="protein sequence ID" value="CEL67658.1"/>
    <property type="molecule type" value="Genomic_DNA"/>
</dbReference>
<dbReference type="VEuPathDB" id="ToxoDB:NCLIV_034500"/>
<feature type="compositionally biased region" description="Polar residues" evidence="1">
    <location>
        <begin position="165"/>
        <end position="182"/>
    </location>
</feature>
<proteinExistence type="predicted"/>
<dbReference type="OrthoDB" id="329657at2759"/>
<feature type="compositionally biased region" description="Polar residues" evidence="1">
    <location>
        <begin position="289"/>
        <end position="298"/>
    </location>
</feature>
<dbReference type="EMBL" id="FR823390">
    <property type="protein sequence ID" value="CBZ53668.1"/>
    <property type="molecule type" value="Genomic_DNA"/>
</dbReference>
<feature type="region of interest" description="Disordered" evidence="1">
    <location>
        <begin position="254"/>
        <end position="329"/>
    </location>
</feature>
<dbReference type="RefSeq" id="XP_003883700.1">
    <property type="nucleotide sequence ID" value="XM_003883651.1"/>
</dbReference>
<gene>
    <name evidence="3" type="ORF">BN1204_034500</name>
    <name evidence="2" type="ORF">NCLIV_034500</name>
</gene>